<reference evidence="8" key="2">
    <citation type="journal article" date="2014" name="Mol. Biochem. Parasitol.">
        <title>Capturing the variant surface glycoprotein repertoire (the VSGnome) of Trypanosoma brucei Lister 427.</title>
        <authorList>
            <person name="Cross G.A."/>
            <person name="Kim H.S."/>
            <person name="Wickstead B."/>
        </authorList>
    </citation>
    <scope>NUCLEOTIDE SEQUENCE</scope>
    <source>
        <strain evidence="8">Lister 427</strain>
    </source>
</reference>
<dbReference type="EMBL" id="KC611599">
    <property type="protein sequence ID" value="AGH59030.1"/>
    <property type="molecule type" value="Genomic_DNA"/>
</dbReference>
<dbReference type="VEuPathDB" id="TriTrypDB:Tb427_000325200"/>
<organism evidence="8">
    <name type="scientific">Trypanosoma brucei</name>
    <dbReference type="NCBI Taxonomy" id="5691"/>
    <lineage>
        <taxon>Eukaryota</taxon>
        <taxon>Discoba</taxon>
        <taxon>Euglenozoa</taxon>
        <taxon>Kinetoplastea</taxon>
        <taxon>Metakinetoplastina</taxon>
        <taxon>Trypanosomatida</taxon>
        <taxon>Trypanosomatidae</taxon>
        <taxon>Trypanosoma</taxon>
    </lineage>
</organism>
<evidence type="ECO:0000256" key="3">
    <source>
        <dbReference type="ARBA" id="ARBA00022475"/>
    </source>
</evidence>
<keyword evidence="5" id="KW-0472">Membrane</keyword>
<dbReference type="AlphaFoldDB" id="M4T805"/>
<sequence length="222" mass="23998">ACAVDKLTDGNTKDKTKDLTHLLCEALKSIDATTTNPSELSGTTPENDRDTLNKIRNCNLQFQAIADINAGDEAKTLKKYVKEAYGEDSTKFNEKFIKRLSQIKPTVRKDKTSDATKSVDDVVTSADRGAAQSHAEGERIKREIEAGKKSAKTTTVDSKKAKDCQGETDETKCNNDGCEFKDGECKVKVITTEKASGLAGNTTGSNSTVINKASILLVCLLL</sequence>
<evidence type="ECO:0000256" key="7">
    <source>
        <dbReference type="ARBA" id="ARBA00023288"/>
    </source>
</evidence>
<accession>M4T805</accession>
<evidence type="ECO:0000256" key="2">
    <source>
        <dbReference type="ARBA" id="ARBA00004609"/>
    </source>
</evidence>
<dbReference type="SUPFAM" id="SSF118251">
    <property type="entry name" value="Variant surface glycoprotein MITAT 1.2, VSG 221, C-terminal domain"/>
    <property type="match status" value="1"/>
</dbReference>
<reference evidence="8" key="1">
    <citation type="submission" date="2013-02" db="EMBL/GenBank/DDBJ databases">
        <authorList>
            <person name="Cross G.A.M."/>
            <person name="Kim H.-S."/>
            <person name="Wickstead B."/>
        </authorList>
    </citation>
    <scope>NUCLEOTIDE SEQUENCE</scope>
    <source>
        <strain evidence="8">Lister 427</strain>
    </source>
</reference>
<comment type="subcellular location">
    <subcellularLocation>
        <location evidence="2">Cell membrane</location>
        <topology evidence="2">Lipid-anchor</topology>
        <topology evidence="2">GPI-anchor</topology>
    </subcellularLocation>
</comment>
<keyword evidence="3" id="KW-1003">Cell membrane</keyword>
<keyword evidence="4" id="KW-0336">GPI-anchor</keyword>
<keyword evidence="7" id="KW-0449">Lipoprotein</keyword>
<evidence type="ECO:0000256" key="4">
    <source>
        <dbReference type="ARBA" id="ARBA00022622"/>
    </source>
</evidence>
<comment type="function">
    <text evidence="1">VSG forms a coat on the surface of the parasite. The trypanosome evades the immune response of the host by expressing a series of antigenically distinct VSGs from an estimated 1000 VSG genes.</text>
</comment>
<evidence type="ECO:0000256" key="6">
    <source>
        <dbReference type="ARBA" id="ARBA00023180"/>
    </source>
</evidence>
<feature type="non-terminal residue" evidence="8">
    <location>
        <position position="1"/>
    </location>
</feature>
<dbReference type="GO" id="GO:0098552">
    <property type="term" value="C:side of membrane"/>
    <property type="evidence" value="ECO:0007669"/>
    <property type="project" value="UniProtKB-KW"/>
</dbReference>
<dbReference type="GO" id="GO:0005886">
    <property type="term" value="C:plasma membrane"/>
    <property type="evidence" value="ECO:0007669"/>
    <property type="project" value="UniProtKB-SubCell"/>
</dbReference>
<evidence type="ECO:0000256" key="1">
    <source>
        <dbReference type="ARBA" id="ARBA00002523"/>
    </source>
</evidence>
<evidence type="ECO:0000313" key="8">
    <source>
        <dbReference type="EMBL" id="AGH59030.1"/>
    </source>
</evidence>
<dbReference type="InterPro" id="IPR027446">
    <property type="entry name" value="VSG_C_dom_sf"/>
</dbReference>
<dbReference type="SUPFAM" id="SSF58087">
    <property type="entry name" value="Variant surface glycoprotein (N-terminal domain)"/>
    <property type="match status" value="1"/>
</dbReference>
<keyword evidence="6" id="KW-0325">Glycoprotein</keyword>
<protein>
    <submittedName>
        <fullName evidence="8">Variant surface glycoprotein 2360</fullName>
    </submittedName>
</protein>
<evidence type="ECO:0000256" key="5">
    <source>
        <dbReference type="ARBA" id="ARBA00023136"/>
    </source>
</evidence>
<proteinExistence type="predicted"/>
<name>M4T805_9TRYP</name>